<gene>
    <name evidence="1" type="ORF">QFC19_001604</name>
</gene>
<comment type="caution">
    <text evidence="1">The sequence shown here is derived from an EMBL/GenBank/DDBJ whole genome shotgun (WGS) entry which is preliminary data.</text>
</comment>
<sequence length="1396" mass="156082">MAIQIPGDEYSKALITLAALFVAFHAPSWIRAWHLSRSERKIPNIRIRGPEAASPRYTARILKDANITAHLEDPTLLPKNADPARKYVTCYDPATGFHIETIELPTAEGLSESIENAHQAYLGHRETTFTQRRRFLRTLKAWFLENMEDIVRVGVRDTGKTEVDAIFGEVLTTCSKIDYLLQHGEAALRPETRSTNLLLAHKVSKGLIMTLVSQANGQNCIGIERFLVHRSKYQEFLSIMTPRVQALRCGPVLSSPSTSDDQAVKDVDCGAMISSRLLAQLEDMLEKAEQAGARILVGGKRYVHPDWPEGHYFQPTLIANITADMDVARHELFAPVMNVIPYDTVEEAIEIANGTRYGLGSAVFGDDRDECRMVAQKLQVGMVAINDFGVFYLNQSMPFGGVKASGHGRFGGPEGLRGLCFIKAITEDRFFKWIRTSIPAPVDYPLPARKTSWGFLKGLVGLAYGDGIWARGKGLIGLDSERYRHGLAFDALTADLTGDDEARQAKVCAVNKSRKERMSSRLCHLRRFLLYVVDSKRFVGNDLSRPPSDVSPFAMDETDIPSHLRANQQDHYYAQQAHSTHRAAEGVERVEPLNDSWQVAQARRQSSTGGQQGYAQQGGIDQSGYTGGQYNQPQGSPYAQGQHGQQQNYLGYQYQGQQPYGQDNQQVYGSQPAQGHHDQHQSGQNNAAFNQAQGYQGVPSGVPHSLTPPDHPQYPSHPYHGGEPPGAHMNQSNFTATHENALHTKMQNLHILPAGKKHHHDPGQVTEQMAKDNVNGEKTMVPPNPSQYPPLLQPMEPHLQLMVGPLLAYSTVERNIWYGAALVVTYDSGSIYNPAPCLNLTFAPSKFSLQGGYYQPQANDQQPTQPMQVAGTPIFNYRGVKGTSTFWRFPLALPLQPHEQSVTYRLNQGHGISFLLPAIGMNMRWAAHSCNGFSAGVDMDSFKGEGFESGYDPLWADLLKEHDLYGLHALVGGGDQIYCDSITQEPELQDWVTESSPAKKLKMPVTDEIKFAIDRYYFAHYVRLFRSSKFAVANGCIPMLNMLDDHDLIDGFGSYDDETQLSPIFNHIGSRGYFWFLLFQLFIVDEFDGTHHSPGSHPSKGLVIGGPGAYIPHPNHTLISYMGPNVYMVLLDCRAERKLDQICSKQTYDIVFSLLDRLPLEVEQIVLLLGVPIVYPRMHVAEHLLQTKLNPLNLLSRSSSISLGGFSNKFDKRPELLDDLNDHWCAKGHKTERNDLIKRLQDLALRNKYRITFVSGDVHCAAVGELHSLYHMQSHKIAPAQDYRYMLNFATHKHRTLHHADTDEIMLPLFEIDVDGSSRKNKVRDLSQASEDLFMQCKLNVAASSSLSQYVIGRRNYAIARMDATTRDLIIDIRLEIVQGQGNTKPYTVVAPRPCW</sequence>
<evidence type="ECO:0000313" key="2">
    <source>
        <dbReference type="Proteomes" id="UP001241377"/>
    </source>
</evidence>
<reference evidence="1" key="1">
    <citation type="submission" date="2023-04" db="EMBL/GenBank/DDBJ databases">
        <title>Draft Genome sequencing of Naganishia species isolated from polar environments using Oxford Nanopore Technology.</title>
        <authorList>
            <person name="Leo P."/>
            <person name="Venkateswaran K."/>
        </authorList>
    </citation>
    <scope>NUCLEOTIDE SEQUENCE</scope>
    <source>
        <strain evidence="1">MNA-CCFEE 5261</strain>
    </source>
</reference>
<evidence type="ECO:0000313" key="1">
    <source>
        <dbReference type="EMBL" id="KAJ9110478.1"/>
    </source>
</evidence>
<organism evidence="1 2">
    <name type="scientific">Naganishia cerealis</name>
    <dbReference type="NCBI Taxonomy" id="610337"/>
    <lineage>
        <taxon>Eukaryota</taxon>
        <taxon>Fungi</taxon>
        <taxon>Dikarya</taxon>
        <taxon>Basidiomycota</taxon>
        <taxon>Agaricomycotina</taxon>
        <taxon>Tremellomycetes</taxon>
        <taxon>Filobasidiales</taxon>
        <taxon>Filobasidiaceae</taxon>
        <taxon>Naganishia</taxon>
    </lineage>
</organism>
<accession>A0ACC2WGE6</accession>
<keyword evidence="2" id="KW-1185">Reference proteome</keyword>
<dbReference type="EMBL" id="JASBWR010000012">
    <property type="protein sequence ID" value="KAJ9110478.1"/>
    <property type="molecule type" value="Genomic_DNA"/>
</dbReference>
<dbReference type="Proteomes" id="UP001241377">
    <property type="component" value="Unassembled WGS sequence"/>
</dbReference>
<name>A0ACC2WGE6_9TREE</name>
<protein>
    <submittedName>
        <fullName evidence="1">Uncharacterized protein</fullName>
    </submittedName>
</protein>
<proteinExistence type="predicted"/>